<keyword evidence="5" id="KW-1185">Reference proteome</keyword>
<accession>A0ABN3HZI3</accession>
<evidence type="ECO:0000256" key="1">
    <source>
        <dbReference type="SAM" id="MobiDB-lite"/>
    </source>
</evidence>
<dbReference type="PANTHER" id="PTHR35788:SF1">
    <property type="entry name" value="EXPORTED PROTEIN"/>
    <property type="match status" value="1"/>
</dbReference>
<organism evidence="4 5">
    <name type="scientific">Gordonia cholesterolivorans</name>
    <dbReference type="NCBI Taxonomy" id="559625"/>
    <lineage>
        <taxon>Bacteria</taxon>
        <taxon>Bacillati</taxon>
        <taxon>Actinomycetota</taxon>
        <taxon>Actinomycetes</taxon>
        <taxon>Mycobacteriales</taxon>
        <taxon>Gordoniaceae</taxon>
        <taxon>Gordonia</taxon>
    </lineage>
</organism>
<dbReference type="InterPro" id="IPR052913">
    <property type="entry name" value="Glycopeptide_resist_protein"/>
</dbReference>
<evidence type="ECO:0000313" key="4">
    <source>
        <dbReference type="EMBL" id="GAA2390812.1"/>
    </source>
</evidence>
<evidence type="ECO:0000259" key="3">
    <source>
        <dbReference type="Pfam" id="PF12229"/>
    </source>
</evidence>
<dbReference type="Proteomes" id="UP001501170">
    <property type="component" value="Unassembled WGS sequence"/>
</dbReference>
<keyword evidence="2" id="KW-0812">Transmembrane</keyword>
<dbReference type="Pfam" id="PF12229">
    <property type="entry name" value="PG_binding_4"/>
    <property type="match status" value="1"/>
</dbReference>
<dbReference type="InterPro" id="IPR022029">
    <property type="entry name" value="YoaR-like_PG-bd"/>
</dbReference>
<sequence>MTSSDDRSDHRRWVARALIGALLLVGAIFGIDAILTHGHTARGAHIAEFDLGDLTEDQARAKLTGLTVAAHSPVSVRTDSGSAQIDPAALGADFDVEATLARLMDQPRNPWDRFLGMIGLSRDVAPVVSLDDADFNAALDEHRESLEKAAVEGGVHFDGLQPVGDFPSKGLRIKREAAKQAIADNWLSGHPIDLEMEPFSPTVSAEMVQATLDGPAQNVTASAVPLAGRGARVIVSPREAGALVSFVPDGHGGLTPHVDPKKAREVLGDRAAKTESTPVDASFRLTGGAPVVVPSSDGAAVDWTRTAAEIEKLAVSADSRSGRVAYKITRPKVDTKRAKKLGVKEVVSEFTTGGFSGPSGENIRLVAEEVDGALVLPGQTFSLNGYTGPRGTAQGYVESGIIDHGRPSEAVGGGISQFATTLYNASYFAGLEDVAHTEHSYYISRYPEAREATVFEGAIDLQFKNNTPYGIVIDTSWTPSSITVRMWSTKTVEVQSVTGDRTDPTSPTTVEVPAGQSCVPSSGQPGFTASNTRIIRSLKTGQETYRHTRTVKYDPEPVVRCR</sequence>
<dbReference type="RefSeq" id="WP_346077487.1">
    <property type="nucleotide sequence ID" value="NZ_BAAARB010000024.1"/>
</dbReference>
<keyword evidence="2" id="KW-0472">Membrane</keyword>
<dbReference type="PANTHER" id="PTHR35788">
    <property type="entry name" value="EXPORTED PROTEIN-RELATED"/>
    <property type="match status" value="1"/>
</dbReference>
<gene>
    <name evidence="4" type="ORF">GCM10009855_33500</name>
</gene>
<dbReference type="InterPro" id="IPR007391">
    <property type="entry name" value="Vancomycin_resist_VanW"/>
</dbReference>
<protein>
    <submittedName>
        <fullName evidence="4">VanW family protein</fullName>
    </submittedName>
</protein>
<feature type="compositionally biased region" description="Polar residues" evidence="1">
    <location>
        <begin position="497"/>
        <end position="509"/>
    </location>
</feature>
<name>A0ABN3HZI3_9ACTN</name>
<dbReference type="EMBL" id="BAAARB010000024">
    <property type="protein sequence ID" value="GAA2390812.1"/>
    <property type="molecule type" value="Genomic_DNA"/>
</dbReference>
<reference evidence="4 5" key="1">
    <citation type="journal article" date="2019" name="Int. J. Syst. Evol. Microbiol.">
        <title>The Global Catalogue of Microorganisms (GCM) 10K type strain sequencing project: providing services to taxonomists for standard genome sequencing and annotation.</title>
        <authorList>
            <consortium name="The Broad Institute Genomics Platform"/>
            <consortium name="The Broad Institute Genome Sequencing Center for Infectious Disease"/>
            <person name="Wu L."/>
            <person name="Ma J."/>
        </authorList>
    </citation>
    <scope>NUCLEOTIDE SEQUENCE [LARGE SCALE GENOMIC DNA]</scope>
    <source>
        <strain evidence="4 5">JCM 16227</strain>
    </source>
</reference>
<evidence type="ECO:0000256" key="2">
    <source>
        <dbReference type="SAM" id="Phobius"/>
    </source>
</evidence>
<feature type="region of interest" description="Disordered" evidence="1">
    <location>
        <begin position="497"/>
        <end position="526"/>
    </location>
</feature>
<proteinExistence type="predicted"/>
<comment type="caution">
    <text evidence="4">The sequence shown here is derived from an EMBL/GenBank/DDBJ whole genome shotgun (WGS) entry which is preliminary data.</text>
</comment>
<feature type="transmembrane region" description="Helical" evidence="2">
    <location>
        <begin position="13"/>
        <end position="35"/>
    </location>
</feature>
<dbReference type="Pfam" id="PF04294">
    <property type="entry name" value="VanW"/>
    <property type="match status" value="1"/>
</dbReference>
<evidence type="ECO:0000313" key="5">
    <source>
        <dbReference type="Proteomes" id="UP001501170"/>
    </source>
</evidence>
<keyword evidence="2" id="KW-1133">Transmembrane helix</keyword>
<feature type="domain" description="YoaR-like putative peptidoglycan binding" evidence="3">
    <location>
        <begin position="254"/>
        <end position="316"/>
    </location>
</feature>